<dbReference type="AlphaFoldDB" id="E3FCP0"/>
<proteinExistence type="predicted"/>
<sequence length="456" mass="49665">MFLRVQARAAALSAVQRLEEAQARAQLMSVVERLSWGPVDRRDVDSALERVAGSYAPGSRPVLLQDAMQALHALVAMRNGLSASLEVWNANRRKFEIGLRQALAFFTEPERKLLGSVAASLVHARAEPKGPVRTPMKGGVLPGSLKALGVLLEGMVRPRAEDAPKVVAAREAVGALKSALPLVAADWTGGSPQVAVAYVKAASSLIGAASGGRLSEEFGFAVDGMARLERVAALFGFPFQEIRLLDNLSKVIARRDLHGRRVNPKDWALALAGIPERAQGVAEGALLIDRFWLEIADAFEAFSSRVPSSLKPVVREAFCQTRTLAQNAYWPARRSTGGTLLSQHLGGNPQEMKASLQSLQLSEGNARQVLDGLLSRFFDKGGIPSMPTLDAQKNWEKFLMRKLTEGDWQVLDSLHRAPHDPDLNFMAQSLAIKVRSFAVLFIDLERHTFMDPSSAR</sequence>
<dbReference type="OrthoDB" id="9920975at2"/>
<accession>E3FCP0</accession>
<reference evidence="1 2" key="1">
    <citation type="journal article" date="2011" name="Mol. Biol. Evol.">
        <title>Comparative genomic analysis of fruiting body formation in Myxococcales.</title>
        <authorList>
            <person name="Huntley S."/>
            <person name="Hamann N."/>
            <person name="Wegener-Feldbrugge S."/>
            <person name="Treuner-Lange A."/>
            <person name="Kube M."/>
            <person name="Reinhardt R."/>
            <person name="Klages S."/>
            <person name="Muller R."/>
            <person name="Ronning C.M."/>
            <person name="Nierman W.C."/>
            <person name="Sogaard-Andersen L."/>
        </authorList>
    </citation>
    <scope>NUCLEOTIDE SEQUENCE [LARGE SCALE GENOMIC DNA]</scope>
    <source>
        <strain evidence="1 2">DW4/3-1</strain>
    </source>
</reference>
<dbReference type="EMBL" id="CP002271">
    <property type="protein sequence ID" value="ADO72538.1"/>
    <property type="molecule type" value="Genomic_DNA"/>
</dbReference>
<dbReference type="Proteomes" id="UP000001351">
    <property type="component" value="Chromosome"/>
</dbReference>
<keyword evidence="2" id="KW-1185">Reference proteome</keyword>
<name>E3FCP0_STIAD</name>
<organism evidence="1 2">
    <name type="scientific">Stigmatella aurantiaca (strain DW4/3-1)</name>
    <dbReference type="NCBI Taxonomy" id="378806"/>
    <lineage>
        <taxon>Bacteria</taxon>
        <taxon>Pseudomonadati</taxon>
        <taxon>Myxococcota</taxon>
        <taxon>Myxococcia</taxon>
        <taxon>Myxococcales</taxon>
        <taxon>Cystobacterineae</taxon>
        <taxon>Archangiaceae</taxon>
        <taxon>Stigmatella</taxon>
    </lineage>
</organism>
<dbReference type="RefSeq" id="WP_013376424.1">
    <property type="nucleotide sequence ID" value="NC_014623.1"/>
</dbReference>
<dbReference type="KEGG" id="sur:STAUR_4759"/>
<gene>
    <name evidence="1" type="ordered locus">STAUR_4759</name>
</gene>
<dbReference type="HOGENOM" id="CLU_599792_0_0_7"/>
<protein>
    <submittedName>
        <fullName evidence="1">Uncharacterized protein</fullName>
    </submittedName>
</protein>
<evidence type="ECO:0000313" key="2">
    <source>
        <dbReference type="Proteomes" id="UP000001351"/>
    </source>
</evidence>
<evidence type="ECO:0000313" key="1">
    <source>
        <dbReference type="EMBL" id="ADO72538.1"/>
    </source>
</evidence>